<keyword evidence="3" id="KW-0859">Xylose metabolism</keyword>
<evidence type="ECO:0000313" key="5">
    <source>
        <dbReference type="Proteomes" id="UP001589854"/>
    </source>
</evidence>
<reference evidence="4 5" key="1">
    <citation type="submission" date="2024-09" db="EMBL/GenBank/DDBJ databases">
        <authorList>
            <person name="Sun Q."/>
            <person name="Mori K."/>
        </authorList>
    </citation>
    <scope>NUCLEOTIDE SEQUENCE [LARGE SCALE GENOMIC DNA]</scope>
    <source>
        <strain evidence="4 5">CCM 7228</strain>
    </source>
</reference>
<gene>
    <name evidence="4" type="ORF">ACFFIX_18435</name>
</gene>
<evidence type="ECO:0000256" key="3">
    <source>
        <dbReference type="ARBA" id="ARBA00022629"/>
    </source>
</evidence>
<dbReference type="EMBL" id="JBHLVO010000020">
    <property type="protein sequence ID" value="MFC0273382.1"/>
    <property type="molecule type" value="Genomic_DNA"/>
</dbReference>
<dbReference type="PANTHER" id="PTHR18964">
    <property type="entry name" value="ROK (REPRESSOR, ORF, KINASE) FAMILY"/>
    <property type="match status" value="1"/>
</dbReference>
<dbReference type="Gene3D" id="3.30.420.40">
    <property type="match status" value="2"/>
</dbReference>
<comment type="function">
    <text evidence="1">Transcriptional repressor of xylose-utilizing enzymes.</text>
</comment>
<evidence type="ECO:0000256" key="2">
    <source>
        <dbReference type="ARBA" id="ARBA00006479"/>
    </source>
</evidence>
<proteinExistence type="inferred from homology"/>
<sequence length="399" mass="43563">MALTGDQFLVKEINKTVVLEAIRQHSPISRAVVCKITGLNKGTVSNLVNELIESHFVYETGPGESSGGRKPVILMLNSRAGFSIGINLKVHLISAILTDLQGTIIERIEVPLNTISQDDIYGHLKRTIQSLISKVPDSHYGVVGIGVAFPGTIDESGTILIAPTLKWKNVPLQKMLENDFSLPVVVNNEAKVGALGETEFGLGRDSTNMLYISIGHGIGASIMLNKELYRGQLGFSGEVGHTTFYIQGETCECGNVGCWQHYASVKPLLHQAAQIDGITEHLHRFGKTSPDMDVLVELAKEENKHVILLFESIGKNIGIGISNLVRILNPELVIIGGEMAAAEEWLIQPVTQMVKQRASLYYEKQLRILFSQLGDDAIFLGAASIAISQLFKKTRVTIN</sequence>
<protein>
    <submittedName>
        <fullName evidence="4">ROK family protein</fullName>
    </submittedName>
</protein>
<organism evidence="4 5">
    <name type="scientific">Metabacillus herbersteinensis</name>
    <dbReference type="NCBI Taxonomy" id="283816"/>
    <lineage>
        <taxon>Bacteria</taxon>
        <taxon>Bacillati</taxon>
        <taxon>Bacillota</taxon>
        <taxon>Bacilli</taxon>
        <taxon>Bacillales</taxon>
        <taxon>Bacillaceae</taxon>
        <taxon>Metabacillus</taxon>
    </lineage>
</organism>
<dbReference type="SUPFAM" id="SSF53067">
    <property type="entry name" value="Actin-like ATPase domain"/>
    <property type="match status" value="1"/>
</dbReference>
<accession>A0ABV6GI65</accession>
<dbReference type="InterPro" id="IPR000600">
    <property type="entry name" value="ROK"/>
</dbReference>
<comment type="caution">
    <text evidence="4">The sequence shown here is derived from an EMBL/GenBank/DDBJ whole genome shotgun (WGS) entry which is preliminary data.</text>
</comment>
<name>A0ABV6GI65_9BACI</name>
<evidence type="ECO:0000256" key="1">
    <source>
        <dbReference type="ARBA" id="ARBA00002486"/>
    </source>
</evidence>
<dbReference type="Proteomes" id="UP001589854">
    <property type="component" value="Unassembled WGS sequence"/>
</dbReference>
<dbReference type="Gene3D" id="1.10.10.10">
    <property type="entry name" value="Winged helix-like DNA-binding domain superfamily/Winged helix DNA-binding domain"/>
    <property type="match status" value="1"/>
</dbReference>
<dbReference type="Pfam" id="PF00480">
    <property type="entry name" value="ROK"/>
    <property type="match status" value="1"/>
</dbReference>
<dbReference type="InterPro" id="IPR043129">
    <property type="entry name" value="ATPase_NBD"/>
</dbReference>
<dbReference type="CDD" id="cd24076">
    <property type="entry name" value="ASKHA_ATPase_ROK_BsXylR-like"/>
    <property type="match status" value="1"/>
</dbReference>
<keyword evidence="3" id="KW-0119">Carbohydrate metabolism</keyword>
<dbReference type="InterPro" id="IPR036390">
    <property type="entry name" value="WH_DNA-bd_sf"/>
</dbReference>
<dbReference type="SUPFAM" id="SSF46785">
    <property type="entry name" value="Winged helix' DNA-binding domain"/>
    <property type="match status" value="1"/>
</dbReference>
<evidence type="ECO:0000313" key="4">
    <source>
        <dbReference type="EMBL" id="MFC0273382.1"/>
    </source>
</evidence>
<dbReference type="RefSeq" id="WP_378936622.1">
    <property type="nucleotide sequence ID" value="NZ_JBHLVO010000020.1"/>
</dbReference>
<dbReference type="InterPro" id="IPR036388">
    <property type="entry name" value="WH-like_DNA-bd_sf"/>
</dbReference>
<dbReference type="PANTHER" id="PTHR18964:SF149">
    <property type="entry name" value="BIFUNCTIONAL UDP-N-ACETYLGLUCOSAMINE 2-EPIMERASE_N-ACETYLMANNOSAMINE KINASE"/>
    <property type="match status" value="1"/>
</dbReference>
<keyword evidence="5" id="KW-1185">Reference proteome</keyword>
<comment type="similarity">
    <text evidence="2">Belongs to the ROK (NagC/XylR) family.</text>
</comment>